<keyword evidence="2" id="KW-1185">Reference proteome</keyword>
<sequence>MVSILLHLKGFRLGGFSPVKRLRPTVPKTTARPILVVISCGCCFLQSCIAFAIMLPILYQRRCCVTFLKMQFCSATSMAMAIFILGLLQLFPPYC</sequence>
<evidence type="ECO:0000313" key="1">
    <source>
        <dbReference type="EnsemblMetazoa" id="ASTEI06487-PA"/>
    </source>
</evidence>
<protein>
    <submittedName>
        <fullName evidence="1">Uncharacterized protein</fullName>
    </submittedName>
</protein>
<dbReference type="VEuPathDB" id="VectorBase:ASTEI20_032571"/>
<reference evidence="1" key="2">
    <citation type="submission" date="2020-05" db="UniProtKB">
        <authorList>
            <consortium name="EnsemblMetazoa"/>
        </authorList>
    </citation>
    <scope>IDENTIFICATION</scope>
    <source>
        <strain evidence="1">Indian</strain>
    </source>
</reference>
<dbReference type="Proteomes" id="UP000076408">
    <property type="component" value="Unassembled WGS sequence"/>
</dbReference>
<dbReference type="EnsemblMetazoa" id="ASTEI06487-RA">
    <property type="protein sequence ID" value="ASTEI06487-PA"/>
    <property type="gene ID" value="ASTEI06487"/>
</dbReference>
<dbReference type="VEuPathDB" id="VectorBase:ASTEI06487"/>
<reference evidence="2" key="1">
    <citation type="journal article" date="2014" name="Genome Biol.">
        <title>Genome analysis of a major urban malaria vector mosquito, Anopheles stephensi.</title>
        <authorList>
            <person name="Jiang X."/>
            <person name="Peery A."/>
            <person name="Hall A.B."/>
            <person name="Sharma A."/>
            <person name="Chen X.G."/>
            <person name="Waterhouse R.M."/>
            <person name="Komissarov A."/>
            <person name="Riehle M.M."/>
            <person name="Shouche Y."/>
            <person name="Sharakhova M.V."/>
            <person name="Lawson D."/>
            <person name="Pakpour N."/>
            <person name="Arensburger P."/>
            <person name="Davidson V.L."/>
            <person name="Eiglmeier K."/>
            <person name="Emrich S."/>
            <person name="George P."/>
            <person name="Kennedy R.C."/>
            <person name="Mane S.P."/>
            <person name="Maslen G."/>
            <person name="Oringanje C."/>
            <person name="Qi Y."/>
            <person name="Settlage R."/>
            <person name="Tojo M."/>
            <person name="Tubio J.M."/>
            <person name="Unger M.F."/>
            <person name="Wang B."/>
            <person name="Vernick K.D."/>
            <person name="Ribeiro J.M."/>
            <person name="James A.A."/>
            <person name="Michel K."/>
            <person name="Riehle M.A."/>
            <person name="Luckhart S."/>
            <person name="Sharakhov I.V."/>
            <person name="Tu Z."/>
        </authorList>
    </citation>
    <scope>NUCLEOTIDE SEQUENCE [LARGE SCALE GENOMIC DNA]</scope>
    <source>
        <strain evidence="2">Indian</strain>
    </source>
</reference>
<proteinExistence type="predicted"/>
<evidence type="ECO:0000313" key="2">
    <source>
        <dbReference type="Proteomes" id="UP000076408"/>
    </source>
</evidence>
<name>A0A182YDF1_ANOST</name>
<dbReference type="AlphaFoldDB" id="A0A182YDF1"/>
<accession>A0A182YDF1</accession>
<organism evidence="1 2">
    <name type="scientific">Anopheles stephensi</name>
    <name type="common">Indo-Pakistan malaria mosquito</name>
    <dbReference type="NCBI Taxonomy" id="30069"/>
    <lineage>
        <taxon>Eukaryota</taxon>
        <taxon>Metazoa</taxon>
        <taxon>Ecdysozoa</taxon>
        <taxon>Arthropoda</taxon>
        <taxon>Hexapoda</taxon>
        <taxon>Insecta</taxon>
        <taxon>Pterygota</taxon>
        <taxon>Neoptera</taxon>
        <taxon>Endopterygota</taxon>
        <taxon>Diptera</taxon>
        <taxon>Nematocera</taxon>
        <taxon>Culicoidea</taxon>
        <taxon>Culicidae</taxon>
        <taxon>Anophelinae</taxon>
        <taxon>Anopheles</taxon>
    </lineage>
</organism>